<feature type="compositionally biased region" description="Basic residues" evidence="1">
    <location>
        <begin position="98"/>
        <end position="109"/>
    </location>
</feature>
<organism evidence="2 3">
    <name type="scientific">Spodoptera littoralis</name>
    <name type="common">Egyptian cotton leafworm</name>
    <dbReference type="NCBI Taxonomy" id="7109"/>
    <lineage>
        <taxon>Eukaryota</taxon>
        <taxon>Metazoa</taxon>
        <taxon>Ecdysozoa</taxon>
        <taxon>Arthropoda</taxon>
        <taxon>Hexapoda</taxon>
        <taxon>Insecta</taxon>
        <taxon>Pterygota</taxon>
        <taxon>Neoptera</taxon>
        <taxon>Endopterygota</taxon>
        <taxon>Lepidoptera</taxon>
        <taxon>Glossata</taxon>
        <taxon>Ditrysia</taxon>
        <taxon>Noctuoidea</taxon>
        <taxon>Noctuidae</taxon>
        <taxon>Amphipyrinae</taxon>
        <taxon>Spodoptera</taxon>
    </lineage>
</organism>
<evidence type="ECO:0000256" key="1">
    <source>
        <dbReference type="SAM" id="MobiDB-lite"/>
    </source>
</evidence>
<proteinExistence type="predicted"/>
<dbReference type="AlphaFoldDB" id="A0A9P0NAG5"/>
<evidence type="ECO:0000313" key="3">
    <source>
        <dbReference type="Proteomes" id="UP001153321"/>
    </source>
</evidence>
<protein>
    <submittedName>
        <fullName evidence="2">Uncharacterized protein</fullName>
    </submittedName>
</protein>
<gene>
    <name evidence="2" type="ORF">SPLIT_LOCUS12733</name>
</gene>
<feature type="region of interest" description="Disordered" evidence="1">
    <location>
        <begin position="86"/>
        <end position="136"/>
    </location>
</feature>
<sequence length="136" mass="15947">MDQTKRAAIRKELIKQFLAELGVQVEPEVNADEDLEYLSASPIQREADSTEVRQVSEYIKKIKTLFMEDRTTSEFRSLKRSRLISSSDDDEEYLQQQTKRRKKQRRRFLTARSTNSTMPVVVTEVNDRPLPSRSNH</sequence>
<keyword evidence="3" id="KW-1185">Reference proteome</keyword>
<evidence type="ECO:0000313" key="2">
    <source>
        <dbReference type="EMBL" id="CAH1647382.1"/>
    </source>
</evidence>
<accession>A0A9P0NAG5</accession>
<reference evidence="2" key="1">
    <citation type="submission" date="2022-02" db="EMBL/GenBank/DDBJ databases">
        <authorList>
            <person name="King R."/>
        </authorList>
    </citation>
    <scope>NUCLEOTIDE SEQUENCE</scope>
</reference>
<dbReference type="EMBL" id="LR824562">
    <property type="protein sequence ID" value="CAH1647382.1"/>
    <property type="molecule type" value="Genomic_DNA"/>
</dbReference>
<name>A0A9P0NAG5_SPOLI</name>
<dbReference type="Proteomes" id="UP001153321">
    <property type="component" value="Chromosome Z"/>
</dbReference>